<gene>
    <name evidence="5" type="ORF">KHLLAP_LOCUS11616</name>
</gene>
<dbReference type="InterPro" id="IPR002347">
    <property type="entry name" value="SDR_fam"/>
</dbReference>
<keyword evidence="2" id="KW-0521">NADP</keyword>
<dbReference type="AlphaFoldDB" id="A0AAI8YND5"/>
<protein>
    <submittedName>
        <fullName evidence="5">Uu.00g067730.m01.CDS01</fullName>
    </submittedName>
</protein>
<evidence type="ECO:0000313" key="5">
    <source>
        <dbReference type="EMBL" id="CAJ2511148.1"/>
    </source>
</evidence>
<dbReference type="PRINTS" id="PR00080">
    <property type="entry name" value="SDRFAMILY"/>
</dbReference>
<dbReference type="GO" id="GO:0016491">
    <property type="term" value="F:oxidoreductase activity"/>
    <property type="evidence" value="ECO:0007669"/>
    <property type="project" value="UniProtKB-KW"/>
</dbReference>
<dbReference type="Proteomes" id="UP001295740">
    <property type="component" value="Unassembled WGS sequence"/>
</dbReference>
<evidence type="ECO:0000256" key="3">
    <source>
        <dbReference type="ARBA" id="ARBA00023002"/>
    </source>
</evidence>
<dbReference type="SUPFAM" id="SSF51735">
    <property type="entry name" value="NAD(P)-binding Rossmann-fold domains"/>
    <property type="match status" value="1"/>
</dbReference>
<dbReference type="Pfam" id="PF13561">
    <property type="entry name" value="adh_short_C2"/>
    <property type="match status" value="1"/>
</dbReference>
<comment type="similarity">
    <text evidence="1 4">Belongs to the short-chain dehydrogenases/reductases (SDR) family.</text>
</comment>
<dbReference type="Gene3D" id="3.40.50.720">
    <property type="entry name" value="NAD(P)-binding Rossmann-like Domain"/>
    <property type="match status" value="1"/>
</dbReference>
<name>A0AAI8YND5_9PEZI</name>
<accession>A0AAI8YND5</accession>
<keyword evidence="6" id="KW-1185">Reference proteome</keyword>
<dbReference type="EMBL" id="CAUWAG010000018">
    <property type="protein sequence ID" value="CAJ2511148.1"/>
    <property type="molecule type" value="Genomic_DNA"/>
</dbReference>
<evidence type="ECO:0000256" key="1">
    <source>
        <dbReference type="ARBA" id="ARBA00006484"/>
    </source>
</evidence>
<proteinExistence type="inferred from homology"/>
<dbReference type="PANTHER" id="PTHR24321">
    <property type="entry name" value="DEHYDROGENASES, SHORT CHAIN"/>
    <property type="match status" value="1"/>
</dbReference>
<dbReference type="PRINTS" id="PR00081">
    <property type="entry name" value="GDHRDH"/>
</dbReference>
<dbReference type="PANTHER" id="PTHR24321:SF12">
    <property type="entry name" value="SHORT-CHAIN DEHYDROGENASE_REDUCTASE FAMILY, PUTATIVE (AFU_ORTHOLOGUE AFUA_5G14340)-RELATED"/>
    <property type="match status" value="1"/>
</dbReference>
<dbReference type="CDD" id="cd05233">
    <property type="entry name" value="SDR_c"/>
    <property type="match status" value="1"/>
</dbReference>
<organism evidence="5 6">
    <name type="scientific">Anthostomella pinea</name>
    <dbReference type="NCBI Taxonomy" id="933095"/>
    <lineage>
        <taxon>Eukaryota</taxon>
        <taxon>Fungi</taxon>
        <taxon>Dikarya</taxon>
        <taxon>Ascomycota</taxon>
        <taxon>Pezizomycotina</taxon>
        <taxon>Sordariomycetes</taxon>
        <taxon>Xylariomycetidae</taxon>
        <taxon>Xylariales</taxon>
        <taxon>Xylariaceae</taxon>
        <taxon>Anthostomella</taxon>
    </lineage>
</organism>
<sequence length="281" mass="29633">MTSAVFKLPGVAFITGAGGTGIGVAVAKAFARSGCSRLAITDIKSLAQTRDAVLAISPKAQVLSREGDIADESFVTSFAADITNKFSRLDYAVSCAGVLGESLRSHETPMSAFDRVTNVNYKRTWLSSRAALSQMVKQEPLDGSKQRGAVVNIASQLGIVARPTAGESSKSEPPPVDNCLHWEAPYCASKAAIVNMTRSDAIDYSRDGIRVNCVCPGVIETPMTTGSPEVTERLRPAIAIAPMQRMGTADEVADAALFLCSSQSSFIQGHALVVDGGYIIN</sequence>
<evidence type="ECO:0000313" key="6">
    <source>
        <dbReference type="Proteomes" id="UP001295740"/>
    </source>
</evidence>
<dbReference type="InterPro" id="IPR036291">
    <property type="entry name" value="NAD(P)-bd_dom_sf"/>
</dbReference>
<keyword evidence="3" id="KW-0560">Oxidoreductase</keyword>
<evidence type="ECO:0000256" key="2">
    <source>
        <dbReference type="ARBA" id="ARBA00022857"/>
    </source>
</evidence>
<reference evidence="5" key="1">
    <citation type="submission" date="2023-10" db="EMBL/GenBank/DDBJ databases">
        <authorList>
            <person name="Hackl T."/>
        </authorList>
    </citation>
    <scope>NUCLEOTIDE SEQUENCE</scope>
</reference>
<dbReference type="FunFam" id="3.40.50.720:FF:000084">
    <property type="entry name" value="Short-chain dehydrogenase reductase"/>
    <property type="match status" value="1"/>
</dbReference>
<comment type="caution">
    <text evidence="5">The sequence shown here is derived from an EMBL/GenBank/DDBJ whole genome shotgun (WGS) entry which is preliminary data.</text>
</comment>
<dbReference type="Pfam" id="PF00106">
    <property type="entry name" value="adh_short"/>
    <property type="match status" value="1"/>
</dbReference>
<evidence type="ECO:0000256" key="4">
    <source>
        <dbReference type="RuleBase" id="RU000363"/>
    </source>
</evidence>